<proteinExistence type="predicted"/>
<name>A0A9Q0K3J8_9MAGN</name>
<reference evidence="2" key="1">
    <citation type="journal article" date="2023" name="Plant J.">
        <title>The genome of the king protea, Protea cynaroides.</title>
        <authorList>
            <person name="Chang J."/>
            <person name="Duong T.A."/>
            <person name="Schoeman C."/>
            <person name="Ma X."/>
            <person name="Roodt D."/>
            <person name="Barker N."/>
            <person name="Li Z."/>
            <person name="Van de Peer Y."/>
            <person name="Mizrachi E."/>
        </authorList>
    </citation>
    <scope>NUCLEOTIDE SEQUENCE</scope>
    <source>
        <tissue evidence="2">Young leaves</tissue>
    </source>
</reference>
<protein>
    <submittedName>
        <fullName evidence="2">Uncharacterized protein</fullName>
    </submittedName>
</protein>
<dbReference type="Gene3D" id="1.10.287.370">
    <property type="match status" value="1"/>
</dbReference>
<dbReference type="FunFam" id="1.10.287.370:FF:000010">
    <property type="entry name" value="Protein UXT like"/>
    <property type="match status" value="1"/>
</dbReference>
<dbReference type="GO" id="GO:0009409">
    <property type="term" value="P:response to cold"/>
    <property type="evidence" value="ECO:0007669"/>
    <property type="project" value="UniProtKB-ARBA"/>
</dbReference>
<evidence type="ECO:0000313" key="2">
    <source>
        <dbReference type="EMBL" id="KAJ4960183.1"/>
    </source>
</evidence>
<organism evidence="2 3">
    <name type="scientific">Protea cynaroides</name>
    <dbReference type="NCBI Taxonomy" id="273540"/>
    <lineage>
        <taxon>Eukaryota</taxon>
        <taxon>Viridiplantae</taxon>
        <taxon>Streptophyta</taxon>
        <taxon>Embryophyta</taxon>
        <taxon>Tracheophyta</taxon>
        <taxon>Spermatophyta</taxon>
        <taxon>Magnoliopsida</taxon>
        <taxon>Proteales</taxon>
        <taxon>Proteaceae</taxon>
        <taxon>Protea</taxon>
    </lineage>
</organism>
<keyword evidence="1" id="KW-0472">Membrane</keyword>
<dbReference type="PANTHER" id="PTHR33133:SF7">
    <property type="entry name" value="F26K24.10 PROTEIN-RELATED"/>
    <property type="match status" value="1"/>
</dbReference>
<dbReference type="SUPFAM" id="SSF46579">
    <property type="entry name" value="Prefoldin"/>
    <property type="match status" value="1"/>
</dbReference>
<keyword evidence="1" id="KW-0812">Transmembrane</keyword>
<evidence type="ECO:0000256" key="1">
    <source>
        <dbReference type="SAM" id="Phobius"/>
    </source>
</evidence>
<dbReference type="Proteomes" id="UP001141806">
    <property type="component" value="Unassembled WGS sequence"/>
</dbReference>
<feature type="transmembrane region" description="Helical" evidence="1">
    <location>
        <begin position="27"/>
        <end position="48"/>
    </location>
</feature>
<evidence type="ECO:0000313" key="3">
    <source>
        <dbReference type="Proteomes" id="UP001141806"/>
    </source>
</evidence>
<keyword evidence="1" id="KW-1133">Transmembrane helix</keyword>
<comment type="caution">
    <text evidence="2">The sequence shown here is derived from an EMBL/GenBank/DDBJ whole genome shotgun (WGS) entry which is preliminary data.</text>
</comment>
<dbReference type="InterPro" id="IPR009053">
    <property type="entry name" value="Prefoldin"/>
</dbReference>
<dbReference type="InterPro" id="IPR004127">
    <property type="entry name" value="Prefoldin_subunit_alpha"/>
</dbReference>
<sequence length="545" mass="61755">MATITAVDFCGVLSESKKIVNAHSRHFLALSVLFLLPLTFCLVFFPTLRQAIIEPKRNPAESLLRYSPEQRFFFETIGLSIIYALTIVTLSLCAAGTVTYSVYHGFFGRPVKFASAIKSLLNSFLRLFVTFVCSEVILLAISVVVGGIMFLVIKVMELLGFQISLSSPYFIAVCAIGLVVLGFGLVYLQVNWALASVVVVVESSWGLEPLRRSAYLVKGVRGVVASLLLFFGLIFGITVWVNWGLAVVPGGLKDWIFVALNVIASALIILCILHSVATNTVLYMYCKALRGELAGEIAEEFTGEYFSLPFDEEKLPHMRTIPSFSFPTQYVLRPNATEKEQINMDKIKEEKVQRFEEFVDRRLKPDLVRAIGERDKVFEQQKVFLDLRRSIENLERNGVTSLRTMVNLGSEVYMQADVPDTRHIFVDIGLGFHVEFTWSEALEFISKKEERLARQIEEYTHLIASIKAQIKLVCEAVELQPSSSYSDEGCTLLYFLKKLSRRYHYSCFRRRYSWLRDSLSGFYNFSSSDSSTFRDQDDDSCNTEL</sequence>
<dbReference type="CDD" id="cd23158">
    <property type="entry name" value="Prefoldin_UXT"/>
    <property type="match status" value="1"/>
</dbReference>
<dbReference type="AlphaFoldDB" id="A0A9Q0K3J8"/>
<dbReference type="OrthoDB" id="1934322at2759"/>
<feature type="transmembrane region" description="Helical" evidence="1">
    <location>
        <begin position="123"/>
        <end position="153"/>
    </location>
</feature>
<feature type="transmembrane region" description="Helical" evidence="1">
    <location>
        <begin position="165"/>
        <end position="186"/>
    </location>
</feature>
<dbReference type="Pfam" id="PF02996">
    <property type="entry name" value="Prefoldin"/>
    <property type="match status" value="1"/>
</dbReference>
<feature type="transmembrane region" description="Helical" evidence="1">
    <location>
        <begin position="255"/>
        <end position="277"/>
    </location>
</feature>
<accession>A0A9Q0K3J8</accession>
<feature type="transmembrane region" description="Helical" evidence="1">
    <location>
        <begin position="222"/>
        <end position="243"/>
    </location>
</feature>
<dbReference type="PANTHER" id="PTHR33133">
    <property type="entry name" value="OS08G0107100 PROTEIN-RELATED"/>
    <property type="match status" value="1"/>
</dbReference>
<keyword evidence="3" id="KW-1185">Reference proteome</keyword>
<gene>
    <name evidence="2" type="ORF">NE237_020093</name>
</gene>
<dbReference type="EMBL" id="JAMYWD010000009">
    <property type="protein sequence ID" value="KAJ4960183.1"/>
    <property type="molecule type" value="Genomic_DNA"/>
</dbReference>
<dbReference type="GO" id="GO:0006457">
    <property type="term" value="P:protein folding"/>
    <property type="evidence" value="ECO:0007669"/>
    <property type="project" value="UniProtKB-ARBA"/>
</dbReference>
<feature type="transmembrane region" description="Helical" evidence="1">
    <location>
        <begin position="72"/>
        <end position="103"/>
    </location>
</feature>